<dbReference type="GO" id="GO:0016020">
    <property type="term" value="C:membrane"/>
    <property type="evidence" value="ECO:0007669"/>
    <property type="project" value="UniProtKB-SubCell"/>
</dbReference>
<dbReference type="PANTHER" id="PTHR46056">
    <property type="entry name" value="LONG-CHAIN-ALCOHOL OXIDASE"/>
    <property type="match status" value="1"/>
</dbReference>
<dbReference type="EC" id="1.1.3.20" evidence="5"/>
<dbReference type="Pfam" id="PF00890">
    <property type="entry name" value="FAD_binding_2"/>
    <property type="match status" value="1"/>
</dbReference>
<dbReference type="PIRSF" id="PIRSF028937">
    <property type="entry name" value="Lg_Ch_AO"/>
    <property type="match status" value="1"/>
</dbReference>
<dbReference type="InterPro" id="IPR000172">
    <property type="entry name" value="GMC_OxRdtase_N"/>
</dbReference>
<keyword evidence="11" id="KW-0472">Membrane</keyword>
<evidence type="ECO:0000256" key="4">
    <source>
        <dbReference type="ARBA" id="ARBA00010790"/>
    </source>
</evidence>
<comment type="similarity">
    <text evidence="4">Belongs to the GMC oxidoreductase family.</text>
</comment>
<evidence type="ECO:0000256" key="9">
    <source>
        <dbReference type="ARBA" id="ARBA00022989"/>
    </source>
</evidence>
<comment type="caution">
    <text evidence="18">The sequence shown here is derived from an EMBL/GenBank/DDBJ whole genome shotgun (WGS) entry which is preliminary data.</text>
</comment>
<comment type="function">
    <text evidence="2">Long-chain fatty alcohol oxidase involved in the omega-oxidation pathway of lipid degradation.</text>
</comment>
<dbReference type="Pfam" id="PF05199">
    <property type="entry name" value="GMC_oxred_C"/>
    <property type="match status" value="1"/>
</dbReference>
<reference evidence="18 19" key="1">
    <citation type="journal article" date="2018" name="Plant J.">
        <title>Genome sequences of Chlorella sorokiniana UTEX 1602 and Micractinium conductrix SAG 241.80: implications to maltose excretion by a green alga.</title>
        <authorList>
            <person name="Arriola M.B."/>
            <person name="Velmurugan N."/>
            <person name="Zhang Y."/>
            <person name="Plunkett M.H."/>
            <person name="Hondzo H."/>
            <person name="Barney B.M."/>
        </authorList>
    </citation>
    <scope>NUCLEOTIDE SEQUENCE [LARGE SCALE GENOMIC DNA]</scope>
    <source>
        <strain evidence="19">UTEX 1602</strain>
    </source>
</reference>
<dbReference type="InterPro" id="IPR003953">
    <property type="entry name" value="FAD-dep_OxRdtase_2_FAD-bd"/>
</dbReference>
<feature type="domain" description="Glucose-methanol-choline oxidoreductase N-terminal" evidence="15">
    <location>
        <begin position="279"/>
        <end position="504"/>
    </location>
</feature>
<evidence type="ECO:0000256" key="8">
    <source>
        <dbReference type="ARBA" id="ARBA00022827"/>
    </source>
</evidence>
<dbReference type="Pfam" id="PF00732">
    <property type="entry name" value="GMC_oxred_N"/>
    <property type="match status" value="1"/>
</dbReference>
<keyword evidence="9" id="KW-1133">Transmembrane helix</keyword>
<gene>
    <name evidence="18" type="ORF">C2E21_6043</name>
</gene>
<feature type="domain" description="Glucose-methanol-choline oxidoreductase C-terminal" evidence="17">
    <location>
        <begin position="635"/>
        <end position="791"/>
    </location>
</feature>
<dbReference type="EMBL" id="LHPG02000011">
    <property type="protein sequence ID" value="PRW45373.1"/>
    <property type="molecule type" value="Genomic_DNA"/>
</dbReference>
<evidence type="ECO:0000256" key="6">
    <source>
        <dbReference type="ARBA" id="ARBA00022630"/>
    </source>
</evidence>
<evidence type="ECO:0000256" key="7">
    <source>
        <dbReference type="ARBA" id="ARBA00022692"/>
    </source>
</evidence>
<dbReference type="InterPro" id="IPR007867">
    <property type="entry name" value="GMC_OxRtase_C"/>
</dbReference>
<name>A0A2P6TM14_CHLSO</name>
<feature type="domain" description="FAD-dependent oxidoreductase 2 FAD-binding" evidence="16">
    <location>
        <begin position="232"/>
        <end position="265"/>
    </location>
</feature>
<evidence type="ECO:0000259" key="15">
    <source>
        <dbReference type="Pfam" id="PF00732"/>
    </source>
</evidence>
<dbReference type="PANTHER" id="PTHR46056:SF12">
    <property type="entry name" value="LONG-CHAIN-ALCOHOL OXIDASE"/>
    <property type="match status" value="1"/>
</dbReference>
<proteinExistence type="inferred from homology"/>
<dbReference type="Proteomes" id="UP000239899">
    <property type="component" value="Unassembled WGS sequence"/>
</dbReference>
<comment type="subcellular location">
    <subcellularLocation>
        <location evidence="3">Membrane</location>
    </subcellularLocation>
</comment>
<evidence type="ECO:0000256" key="12">
    <source>
        <dbReference type="PIRSR" id="PIRSR028937-1"/>
    </source>
</evidence>
<evidence type="ECO:0000259" key="17">
    <source>
        <dbReference type="Pfam" id="PF05199"/>
    </source>
</evidence>
<dbReference type="AlphaFoldDB" id="A0A2P6TM14"/>
<feature type="region of interest" description="Disordered" evidence="14">
    <location>
        <begin position="806"/>
        <end position="827"/>
    </location>
</feature>
<keyword evidence="7" id="KW-0812">Transmembrane</keyword>
<dbReference type="SUPFAM" id="SSF51905">
    <property type="entry name" value="FAD/NAD(P)-binding domain"/>
    <property type="match status" value="1"/>
</dbReference>
<dbReference type="STRING" id="3076.A0A2P6TM14"/>
<sequence>MRPGSVAALRAVAEALLPPCDGRAAAAGDAGEPAAAALWAHTGGGDEVVYKVIETIEKRVPPESRRELHLLLRLLGSRWGSLLLLGRASVGSGRWLPDSFADLPLPQREAVLLGWATGSDMRMRKAFKGLKSLIMSTQFTYLTPEGNSDLLAALRYPVIDPERPPSPAPAALAAEAAVAAAVVDLSDRDSSPGSAAGAGAALAAAGLRVAWPSDFQSGAVSREKCQLAVECDVVIIGSGAGGGPAAANLARAGLRVVVLEKAGFVTASAMTLREGEAFQSMYENGAIMTSEDGTMAVLAGSTLGGGTRINWCASFKTPPHVRREWEEQHGLPQFASPEYDAALDAVCSRVGVRLGFKHSDMCSTLRSGLQNLGVHAAEVPRNCLNPDCSGHCGHGCARGYKQDSVNTWLADACQAGARIITGAWVERILLQPNSEAPPAGGHPRRKRAAGVLVLAGSEASPLRLAVQAPVVISAAGSIHSPALLLRSGISCGGNVGSNLRLHPCTVVVGVFPEEQGEGAPAFADVEDLGQRAQQAQQQQGAPPRRLHMNGAGGSSASASGGSIRPWEGALMSIFSNRVGDWEGSGYGCLLYTPAVHPGLFAAASPWLGGEDFKDLMLQYPNACVVLVLTRDSGSGRVVIDSAGRPRIHYSLSKFDEGSMVKGMELGLRCMAAAGSHTVMTCLNSPTGRFKFDQPGIGAVAAAPDRMGTVGTGAAASFEAYLAGVQQTGFAPLQLPLFCAHQMGTCRLGADPKTSVLDPSGECWEVAGLYCADGSCFPTPTGLNPMITIEAISYMLTQQLATKLVAQGKGREHRRRSAGGGAAAAPKL</sequence>
<keyword evidence="6" id="KW-0285">Flavoprotein</keyword>
<evidence type="ECO:0000256" key="2">
    <source>
        <dbReference type="ARBA" id="ARBA00003842"/>
    </source>
</evidence>
<keyword evidence="8 13" id="KW-0274">FAD</keyword>
<feature type="compositionally biased region" description="Low complexity" evidence="14">
    <location>
        <begin position="532"/>
        <end position="543"/>
    </location>
</feature>
<evidence type="ECO:0000256" key="11">
    <source>
        <dbReference type="ARBA" id="ARBA00023136"/>
    </source>
</evidence>
<evidence type="ECO:0000256" key="10">
    <source>
        <dbReference type="ARBA" id="ARBA00023002"/>
    </source>
</evidence>
<feature type="active site" description="Proton acceptor" evidence="12">
    <location>
        <position position="740"/>
    </location>
</feature>
<organism evidence="18 19">
    <name type="scientific">Chlorella sorokiniana</name>
    <name type="common">Freshwater green alga</name>
    <dbReference type="NCBI Taxonomy" id="3076"/>
    <lineage>
        <taxon>Eukaryota</taxon>
        <taxon>Viridiplantae</taxon>
        <taxon>Chlorophyta</taxon>
        <taxon>core chlorophytes</taxon>
        <taxon>Trebouxiophyceae</taxon>
        <taxon>Chlorellales</taxon>
        <taxon>Chlorellaceae</taxon>
        <taxon>Chlorella clade</taxon>
        <taxon>Chlorella</taxon>
    </lineage>
</organism>
<evidence type="ECO:0000259" key="16">
    <source>
        <dbReference type="Pfam" id="PF00890"/>
    </source>
</evidence>
<dbReference type="OrthoDB" id="269227at2759"/>
<accession>A0A2P6TM14</accession>
<evidence type="ECO:0000256" key="3">
    <source>
        <dbReference type="ARBA" id="ARBA00004370"/>
    </source>
</evidence>
<evidence type="ECO:0000313" key="19">
    <source>
        <dbReference type="Proteomes" id="UP000239899"/>
    </source>
</evidence>
<dbReference type="GO" id="GO:0050660">
    <property type="term" value="F:flavin adenine dinucleotide binding"/>
    <property type="evidence" value="ECO:0007669"/>
    <property type="project" value="InterPro"/>
</dbReference>
<evidence type="ECO:0000313" key="18">
    <source>
        <dbReference type="EMBL" id="PRW45373.1"/>
    </source>
</evidence>
<protein>
    <recommendedName>
        <fullName evidence="5">long-chain-alcohol oxidase</fullName>
        <ecNumber evidence="5">1.1.3.20</ecNumber>
    </recommendedName>
</protein>
<feature type="region of interest" description="Disordered" evidence="14">
    <location>
        <begin position="532"/>
        <end position="560"/>
    </location>
</feature>
<comment type="catalytic activity">
    <reaction evidence="1">
        <text>a long-chain primary fatty alcohol + O2 = a long-chain fatty aldehyde + H2O2</text>
        <dbReference type="Rhea" id="RHEA:22756"/>
        <dbReference type="ChEBI" id="CHEBI:15379"/>
        <dbReference type="ChEBI" id="CHEBI:16240"/>
        <dbReference type="ChEBI" id="CHEBI:17176"/>
        <dbReference type="ChEBI" id="CHEBI:77396"/>
        <dbReference type="EC" id="1.1.3.20"/>
    </reaction>
</comment>
<keyword evidence="10" id="KW-0560">Oxidoreductase</keyword>
<evidence type="ECO:0000256" key="1">
    <source>
        <dbReference type="ARBA" id="ARBA00000920"/>
    </source>
</evidence>
<keyword evidence="19" id="KW-1185">Reference proteome</keyword>
<dbReference type="GO" id="GO:0046577">
    <property type="term" value="F:long-chain-alcohol oxidase activity"/>
    <property type="evidence" value="ECO:0007669"/>
    <property type="project" value="UniProtKB-EC"/>
</dbReference>
<dbReference type="InterPro" id="IPR036188">
    <property type="entry name" value="FAD/NAD-bd_sf"/>
</dbReference>
<dbReference type="Gene3D" id="3.50.50.60">
    <property type="entry name" value="FAD/NAD(P)-binding domain"/>
    <property type="match status" value="2"/>
</dbReference>
<dbReference type="InterPro" id="IPR012400">
    <property type="entry name" value="Long_Oxdase"/>
</dbReference>
<evidence type="ECO:0000256" key="14">
    <source>
        <dbReference type="SAM" id="MobiDB-lite"/>
    </source>
</evidence>
<evidence type="ECO:0000256" key="5">
    <source>
        <dbReference type="ARBA" id="ARBA00013125"/>
    </source>
</evidence>
<feature type="binding site" evidence="13">
    <location>
        <begin position="231"/>
        <end position="246"/>
    </location>
    <ligand>
        <name>FAD</name>
        <dbReference type="ChEBI" id="CHEBI:57692"/>
    </ligand>
</feature>
<evidence type="ECO:0000256" key="13">
    <source>
        <dbReference type="PIRSR" id="PIRSR028937-2"/>
    </source>
</evidence>